<dbReference type="PANTHER" id="PTHR43811">
    <property type="entry name" value="FKBP-TYPE PEPTIDYL-PROLYL CIS-TRANS ISOMERASE FKPA"/>
    <property type="match status" value="1"/>
</dbReference>
<evidence type="ECO:0000256" key="1">
    <source>
        <dbReference type="ARBA" id="ARBA00000971"/>
    </source>
</evidence>
<evidence type="ECO:0000256" key="3">
    <source>
        <dbReference type="ARBA" id="ARBA00013194"/>
    </source>
</evidence>
<dbReference type="AlphaFoldDB" id="A0A8T4H5Z4"/>
<dbReference type="InterPro" id="IPR046357">
    <property type="entry name" value="PPIase_dom_sf"/>
</dbReference>
<evidence type="ECO:0000256" key="6">
    <source>
        <dbReference type="PROSITE-ProRule" id="PRU00277"/>
    </source>
</evidence>
<dbReference type="EC" id="5.2.1.8" evidence="3 6"/>
<accession>A0A8T4H5Z4</accession>
<feature type="chain" id="PRO_5035748782" description="peptidylprolyl isomerase" evidence="7">
    <location>
        <begin position="19"/>
        <end position="336"/>
    </location>
</feature>
<reference evidence="9" key="1">
    <citation type="submission" date="2021-03" db="EMBL/GenBank/DDBJ databases">
        <authorList>
            <person name="Lu T."/>
            <person name="Wang Q."/>
            <person name="Han X."/>
        </authorList>
    </citation>
    <scope>NUCLEOTIDE SEQUENCE</scope>
    <source>
        <strain evidence="9">WQ 2009</strain>
    </source>
</reference>
<dbReference type="Proteomes" id="UP000679691">
    <property type="component" value="Unassembled WGS sequence"/>
</dbReference>
<evidence type="ECO:0000256" key="7">
    <source>
        <dbReference type="SAM" id="SignalP"/>
    </source>
</evidence>
<dbReference type="Gene3D" id="3.10.50.40">
    <property type="match status" value="1"/>
</dbReference>
<comment type="caution">
    <text evidence="9">The sequence shown here is derived from an EMBL/GenBank/DDBJ whole genome shotgun (WGS) entry which is preliminary data.</text>
</comment>
<evidence type="ECO:0000256" key="4">
    <source>
        <dbReference type="ARBA" id="ARBA00023110"/>
    </source>
</evidence>
<dbReference type="GO" id="GO:0003755">
    <property type="term" value="F:peptidyl-prolyl cis-trans isomerase activity"/>
    <property type="evidence" value="ECO:0007669"/>
    <property type="project" value="UniProtKB-KW"/>
</dbReference>
<organism evidence="9 10">
    <name type="scientific">Rhinopithecimicrobium faecis</name>
    <dbReference type="NCBI Taxonomy" id="2820698"/>
    <lineage>
        <taxon>Bacteria</taxon>
        <taxon>Pseudomonadati</taxon>
        <taxon>Bacteroidota</taxon>
        <taxon>Sphingobacteriia</taxon>
        <taxon>Sphingobacteriales</taxon>
        <taxon>Sphingobacteriaceae</taxon>
        <taxon>Rhinopithecimicrobium</taxon>
    </lineage>
</organism>
<evidence type="ECO:0000256" key="5">
    <source>
        <dbReference type="ARBA" id="ARBA00023235"/>
    </source>
</evidence>
<dbReference type="PROSITE" id="PS51257">
    <property type="entry name" value="PROKAR_LIPOPROTEIN"/>
    <property type="match status" value="1"/>
</dbReference>
<dbReference type="PROSITE" id="PS50059">
    <property type="entry name" value="FKBP_PPIASE"/>
    <property type="match status" value="1"/>
</dbReference>
<dbReference type="Pfam" id="PF00254">
    <property type="entry name" value="FKBP_C"/>
    <property type="match status" value="1"/>
</dbReference>
<sequence length="336" mass="36095">MKKAILFVAAAVALTTSACQNFKKGDGGLEYKIVDDKASEKAVAGDLLSVDMTIKTDRDSLLNSTYDLGLPQIVNIAPDSIPGLYPGDYNSMFKLLGEGDSAVFKLNVDTMAARTGQPKLEFADHYVTFTIKVRKHFKRGQLTDSALYAQVNKYFEGEIEKLKTGEDVKVADYVKTKKLEPKKTASGLQYIVTAEGKGEKPAIGDTVVVNYTGTLLATGKVFDTNNPELAKKNNIFNAQRPYEPIRFSIGNDPVIQGWTEGIQLLNKGSKATLIIPSKLGYAERGGGGMIPPYAPLVFEVELVDIVKGKGLAAPQLAPQAAPGIAPQAAPQVAPAK</sequence>
<keyword evidence="10" id="KW-1185">Reference proteome</keyword>
<keyword evidence="4 6" id="KW-0697">Rotamase</keyword>
<keyword evidence="7" id="KW-0732">Signal</keyword>
<feature type="signal peptide" evidence="7">
    <location>
        <begin position="1"/>
        <end position="18"/>
    </location>
</feature>
<comment type="catalytic activity">
    <reaction evidence="1 6">
        <text>[protein]-peptidylproline (omega=180) = [protein]-peptidylproline (omega=0)</text>
        <dbReference type="Rhea" id="RHEA:16237"/>
        <dbReference type="Rhea" id="RHEA-COMP:10747"/>
        <dbReference type="Rhea" id="RHEA-COMP:10748"/>
        <dbReference type="ChEBI" id="CHEBI:83833"/>
        <dbReference type="ChEBI" id="CHEBI:83834"/>
        <dbReference type="EC" id="5.2.1.8"/>
    </reaction>
</comment>
<evidence type="ECO:0000256" key="2">
    <source>
        <dbReference type="ARBA" id="ARBA00006577"/>
    </source>
</evidence>
<name>A0A8T4H5Z4_9SPHI</name>
<comment type="similarity">
    <text evidence="2">Belongs to the FKBP-type PPIase family.</text>
</comment>
<evidence type="ECO:0000259" key="8">
    <source>
        <dbReference type="PROSITE" id="PS50059"/>
    </source>
</evidence>
<feature type="domain" description="PPIase FKBP-type" evidence="8">
    <location>
        <begin position="204"/>
        <end position="306"/>
    </location>
</feature>
<proteinExistence type="inferred from homology"/>
<evidence type="ECO:0000313" key="9">
    <source>
        <dbReference type="EMBL" id="MBP3942269.1"/>
    </source>
</evidence>
<dbReference type="InterPro" id="IPR001179">
    <property type="entry name" value="PPIase_FKBP_dom"/>
</dbReference>
<dbReference type="PANTHER" id="PTHR43811:SF19">
    <property type="entry name" value="39 KDA FK506-BINDING NUCLEAR PROTEIN"/>
    <property type="match status" value="1"/>
</dbReference>
<evidence type="ECO:0000313" key="10">
    <source>
        <dbReference type="Proteomes" id="UP000679691"/>
    </source>
</evidence>
<gene>
    <name evidence="9" type="ORF">J5U18_01605</name>
</gene>
<dbReference type="EMBL" id="JAGKSB010000002">
    <property type="protein sequence ID" value="MBP3942269.1"/>
    <property type="molecule type" value="Genomic_DNA"/>
</dbReference>
<keyword evidence="5 6" id="KW-0413">Isomerase</keyword>
<protein>
    <recommendedName>
        <fullName evidence="3 6">peptidylprolyl isomerase</fullName>
        <ecNumber evidence="3 6">5.2.1.8</ecNumber>
    </recommendedName>
</protein>
<dbReference type="RefSeq" id="WP_353545755.1">
    <property type="nucleotide sequence ID" value="NZ_JAGKSB010000002.1"/>
</dbReference>
<dbReference type="SUPFAM" id="SSF54534">
    <property type="entry name" value="FKBP-like"/>
    <property type="match status" value="2"/>
</dbReference>